<comment type="caution">
    <text evidence="3">The sequence shown here is derived from an EMBL/GenBank/DDBJ whole genome shotgun (WGS) entry which is preliminary data.</text>
</comment>
<feature type="chain" id="PRO_5035271858" description="SlyB protein" evidence="2">
    <location>
        <begin position="20"/>
        <end position="88"/>
    </location>
</feature>
<evidence type="ECO:0000313" key="3">
    <source>
        <dbReference type="EMBL" id="TVT43009.1"/>
    </source>
</evidence>
<reference evidence="3 4" key="1">
    <citation type="submission" date="2019-07" db="EMBL/GenBank/DDBJ databases">
        <title>Hymenobacter sp. straun FUR1 Genome sequencing and assembly.</title>
        <authorList>
            <person name="Chhetri G."/>
        </authorList>
    </citation>
    <scope>NUCLEOTIDE SEQUENCE [LARGE SCALE GENOMIC DNA]</scope>
    <source>
        <strain evidence="3 4">Fur1</strain>
    </source>
</reference>
<dbReference type="PROSITE" id="PS51257">
    <property type="entry name" value="PROKAR_LIPOPROTEIN"/>
    <property type="match status" value="1"/>
</dbReference>
<dbReference type="RefSeq" id="WP_144843977.1">
    <property type="nucleotide sequence ID" value="NZ_VMRJ01000001.1"/>
</dbReference>
<evidence type="ECO:0000313" key="4">
    <source>
        <dbReference type="Proteomes" id="UP000317624"/>
    </source>
</evidence>
<dbReference type="EMBL" id="VMRJ01000001">
    <property type="protein sequence ID" value="TVT43009.1"/>
    <property type="molecule type" value="Genomic_DNA"/>
</dbReference>
<organism evidence="3 4">
    <name type="scientific">Hymenobacter setariae</name>
    <dbReference type="NCBI Taxonomy" id="2594794"/>
    <lineage>
        <taxon>Bacteria</taxon>
        <taxon>Pseudomonadati</taxon>
        <taxon>Bacteroidota</taxon>
        <taxon>Cytophagia</taxon>
        <taxon>Cytophagales</taxon>
        <taxon>Hymenobacteraceae</taxon>
        <taxon>Hymenobacter</taxon>
    </lineage>
</organism>
<keyword evidence="2" id="KW-0732">Signal</keyword>
<evidence type="ECO:0000256" key="2">
    <source>
        <dbReference type="SAM" id="SignalP"/>
    </source>
</evidence>
<dbReference type="AlphaFoldDB" id="A0A558C2K7"/>
<dbReference type="Proteomes" id="UP000317624">
    <property type="component" value="Unassembled WGS sequence"/>
</dbReference>
<gene>
    <name evidence="3" type="ORF">FNT36_02645</name>
</gene>
<sequence>MRRPSQVLAFALAASLSLGSCSLIRSDANSRNPLIAEQAQRVNDLQRQVDDQNRLVDTEKAKEKALKYQLKSAKQELKARKQQAKSGY</sequence>
<accession>A0A558C2K7</accession>
<feature type="signal peptide" evidence="2">
    <location>
        <begin position="1"/>
        <end position="19"/>
    </location>
</feature>
<name>A0A558C2K7_9BACT</name>
<evidence type="ECO:0008006" key="5">
    <source>
        <dbReference type="Google" id="ProtNLM"/>
    </source>
</evidence>
<evidence type="ECO:0000256" key="1">
    <source>
        <dbReference type="SAM" id="Coils"/>
    </source>
</evidence>
<proteinExistence type="predicted"/>
<protein>
    <recommendedName>
        <fullName evidence="5">SlyB protein</fullName>
    </recommendedName>
</protein>
<feature type="coiled-coil region" evidence="1">
    <location>
        <begin position="35"/>
        <end position="83"/>
    </location>
</feature>
<dbReference type="OrthoDB" id="885503at2"/>
<keyword evidence="4" id="KW-1185">Reference proteome</keyword>
<keyword evidence="1" id="KW-0175">Coiled coil</keyword>